<dbReference type="EMBL" id="JBBCAQ010000007">
    <property type="protein sequence ID" value="KAK7602729.1"/>
    <property type="molecule type" value="Genomic_DNA"/>
</dbReference>
<dbReference type="GO" id="GO:0006412">
    <property type="term" value="P:translation"/>
    <property type="evidence" value="ECO:0007669"/>
    <property type="project" value="UniProtKB-KW"/>
</dbReference>
<evidence type="ECO:0000256" key="8">
    <source>
        <dbReference type="SAM" id="MobiDB-lite"/>
    </source>
</evidence>
<dbReference type="AlphaFoldDB" id="A0AAN9U0A0"/>
<dbReference type="PROSITE" id="PS50886">
    <property type="entry name" value="TRBD"/>
    <property type="match status" value="1"/>
</dbReference>
<evidence type="ECO:0000256" key="4">
    <source>
        <dbReference type="ARBA" id="ARBA00022884"/>
    </source>
</evidence>
<gene>
    <name evidence="10" type="ORF">V9T40_006703</name>
</gene>
<evidence type="ECO:0000256" key="7">
    <source>
        <dbReference type="SAM" id="Coils"/>
    </source>
</evidence>
<evidence type="ECO:0000313" key="10">
    <source>
        <dbReference type="EMBL" id="KAK7602729.1"/>
    </source>
</evidence>
<keyword evidence="3 6" id="KW-0820">tRNA-binding</keyword>
<dbReference type="GO" id="GO:0005737">
    <property type="term" value="C:cytoplasm"/>
    <property type="evidence" value="ECO:0007669"/>
    <property type="project" value="UniProtKB-SubCell"/>
</dbReference>
<accession>A0AAN9U0A0</accession>
<protein>
    <recommendedName>
        <fullName evidence="9">tRNA-binding domain-containing protein</fullName>
    </recommendedName>
</protein>
<evidence type="ECO:0000256" key="1">
    <source>
        <dbReference type="ARBA" id="ARBA00004496"/>
    </source>
</evidence>
<dbReference type="GO" id="GO:0000049">
    <property type="term" value="F:tRNA binding"/>
    <property type="evidence" value="ECO:0007669"/>
    <property type="project" value="UniProtKB-UniRule"/>
</dbReference>
<dbReference type="InterPro" id="IPR051270">
    <property type="entry name" value="Tyrosine-tRNA_ligase_regulator"/>
</dbReference>
<proteinExistence type="predicted"/>
<dbReference type="PANTHER" id="PTHR11586:SF33">
    <property type="entry name" value="AMINOACYL TRNA SYNTHASE COMPLEX-INTERACTING MULTIFUNCTIONAL PROTEIN 1"/>
    <property type="match status" value="1"/>
</dbReference>
<reference evidence="10 11" key="1">
    <citation type="submission" date="2024-03" db="EMBL/GenBank/DDBJ databases">
        <title>Adaptation during the transition from Ophiocordyceps entomopathogen to insect associate is accompanied by gene loss and intensified selection.</title>
        <authorList>
            <person name="Ward C.M."/>
            <person name="Onetto C.A."/>
            <person name="Borneman A.R."/>
        </authorList>
    </citation>
    <scope>NUCLEOTIDE SEQUENCE [LARGE SCALE GENOMIC DNA]</scope>
    <source>
        <strain evidence="10">AWRI1</strain>
        <tissue evidence="10">Single Adult Female</tissue>
    </source>
</reference>
<dbReference type="InterPro" id="IPR002547">
    <property type="entry name" value="tRNA-bd_dom"/>
</dbReference>
<dbReference type="SUPFAM" id="SSF50249">
    <property type="entry name" value="Nucleic acid-binding proteins"/>
    <property type="match status" value="1"/>
</dbReference>
<keyword evidence="11" id="KW-1185">Reference proteome</keyword>
<feature type="domain" description="TRNA-binding" evidence="9">
    <location>
        <begin position="137"/>
        <end position="238"/>
    </location>
</feature>
<evidence type="ECO:0000256" key="6">
    <source>
        <dbReference type="PROSITE-ProRule" id="PRU00209"/>
    </source>
</evidence>
<evidence type="ECO:0000256" key="5">
    <source>
        <dbReference type="ARBA" id="ARBA00022917"/>
    </source>
</evidence>
<comment type="subcellular location">
    <subcellularLocation>
        <location evidence="1">Cytoplasm</location>
    </subcellularLocation>
</comment>
<keyword evidence="4 6" id="KW-0694">RNA-binding</keyword>
<name>A0AAN9U0A0_9HEMI</name>
<dbReference type="PANTHER" id="PTHR11586">
    <property type="entry name" value="TRNA-AMINOACYLATION COFACTOR ARC1 FAMILY MEMBER"/>
    <property type="match status" value="1"/>
</dbReference>
<evidence type="ECO:0000313" key="11">
    <source>
        <dbReference type="Proteomes" id="UP001367676"/>
    </source>
</evidence>
<keyword evidence="7" id="KW-0175">Coiled coil</keyword>
<dbReference type="InterPro" id="IPR012340">
    <property type="entry name" value="NA-bd_OB-fold"/>
</dbReference>
<evidence type="ECO:0000259" key="9">
    <source>
        <dbReference type="PROSITE" id="PS50886"/>
    </source>
</evidence>
<sequence>MNVNSSTINKLLKTVSNEVSELSAALTRMQKANTQERIADLQKENDDLDKQIEKYKAELGKLRAANGVPEIPMPKKDHTTAACASEPSPPSENPSAPVAASKNDVKPAASKNDVKPAASKKENKKAAPQVEPEEEIHFGRLDIRVGKIISVEKHPNADSLYVEQVDVGDEKPKTVLSGLVKFVPIEEMKDRIALFLCNLKPVKMRGISSEGMIMCTSDSEKCEILQPPAGCKPGDVVTVEGYERKPDPQLNPKKKIFETVQVDLKINNNKEATYKGHPWNVAGKGPALSSSLTNTIIK</sequence>
<dbReference type="CDD" id="cd02799">
    <property type="entry name" value="tRNA_bind_EMAP-II_like"/>
    <property type="match status" value="1"/>
</dbReference>
<dbReference type="Proteomes" id="UP001367676">
    <property type="component" value="Unassembled WGS sequence"/>
</dbReference>
<dbReference type="Pfam" id="PF01588">
    <property type="entry name" value="tRNA_bind"/>
    <property type="match status" value="1"/>
</dbReference>
<evidence type="ECO:0000256" key="2">
    <source>
        <dbReference type="ARBA" id="ARBA00022490"/>
    </source>
</evidence>
<keyword evidence="2" id="KW-0963">Cytoplasm</keyword>
<feature type="region of interest" description="Disordered" evidence="8">
    <location>
        <begin position="66"/>
        <end position="133"/>
    </location>
</feature>
<feature type="coiled-coil region" evidence="7">
    <location>
        <begin position="12"/>
        <end position="65"/>
    </location>
</feature>
<evidence type="ECO:0000256" key="3">
    <source>
        <dbReference type="ARBA" id="ARBA00022555"/>
    </source>
</evidence>
<dbReference type="Gene3D" id="2.40.50.140">
    <property type="entry name" value="Nucleic acid-binding proteins"/>
    <property type="match status" value="1"/>
</dbReference>
<comment type="caution">
    <text evidence="10">The sequence shown here is derived from an EMBL/GenBank/DDBJ whole genome shotgun (WGS) entry which is preliminary data.</text>
</comment>
<dbReference type="FunFam" id="2.40.50.140:FF:000047">
    <property type="entry name" value="tyrosine--tRNA ligase, cytoplasmic isoform X2"/>
    <property type="match status" value="1"/>
</dbReference>
<keyword evidence="5" id="KW-0648">Protein biosynthesis</keyword>
<organism evidence="10 11">
    <name type="scientific">Parthenolecanium corni</name>
    <dbReference type="NCBI Taxonomy" id="536013"/>
    <lineage>
        <taxon>Eukaryota</taxon>
        <taxon>Metazoa</taxon>
        <taxon>Ecdysozoa</taxon>
        <taxon>Arthropoda</taxon>
        <taxon>Hexapoda</taxon>
        <taxon>Insecta</taxon>
        <taxon>Pterygota</taxon>
        <taxon>Neoptera</taxon>
        <taxon>Paraneoptera</taxon>
        <taxon>Hemiptera</taxon>
        <taxon>Sternorrhyncha</taxon>
        <taxon>Coccoidea</taxon>
        <taxon>Coccidae</taxon>
        <taxon>Parthenolecanium</taxon>
    </lineage>
</organism>
<dbReference type="Gene3D" id="1.20.5.170">
    <property type="match status" value="1"/>
</dbReference>